<evidence type="ECO:0000259" key="5">
    <source>
        <dbReference type="SMART" id="SM00849"/>
    </source>
</evidence>
<dbReference type="EMBL" id="LWDF02000005">
    <property type="protein sequence ID" value="KAE8260733.1"/>
    <property type="molecule type" value="Genomic_DNA"/>
</dbReference>
<evidence type="ECO:0000256" key="4">
    <source>
        <dbReference type="ARBA" id="ARBA00022833"/>
    </source>
</evidence>
<dbReference type="PANTHER" id="PTHR23131:SF0">
    <property type="entry name" value="ENDORIBONUCLEASE LACTB2"/>
    <property type="match status" value="1"/>
</dbReference>
<dbReference type="InterPro" id="IPR041516">
    <property type="entry name" value="LACTB2_WH"/>
</dbReference>
<dbReference type="SUPFAM" id="SSF56281">
    <property type="entry name" value="Metallo-hydrolase/oxidoreductase"/>
    <property type="match status" value="1"/>
</dbReference>
<protein>
    <recommendedName>
        <fullName evidence="5">Metallo-beta-lactamase domain-containing protein</fullName>
    </recommendedName>
</protein>
<dbReference type="Proteomes" id="UP000077521">
    <property type="component" value="Unassembled WGS sequence"/>
</dbReference>
<keyword evidence="4" id="KW-0862">Zinc</keyword>
<comment type="similarity">
    <text evidence="1">Belongs to the metallo-beta-lactamase superfamily. Glyoxalase II family.</text>
</comment>
<organism evidence="6 7">
    <name type="scientific">Tilletia indica</name>
    <dbReference type="NCBI Taxonomy" id="43049"/>
    <lineage>
        <taxon>Eukaryota</taxon>
        <taxon>Fungi</taxon>
        <taxon>Dikarya</taxon>
        <taxon>Basidiomycota</taxon>
        <taxon>Ustilaginomycotina</taxon>
        <taxon>Exobasidiomycetes</taxon>
        <taxon>Tilletiales</taxon>
        <taxon>Tilletiaceae</taxon>
        <taxon>Tilletia</taxon>
    </lineage>
</organism>
<gene>
    <name evidence="6" type="ORF">A4X13_0g179</name>
</gene>
<evidence type="ECO:0000256" key="3">
    <source>
        <dbReference type="ARBA" id="ARBA00022801"/>
    </source>
</evidence>
<dbReference type="AlphaFoldDB" id="A0A177TVE2"/>
<comment type="caution">
    <text evidence="6">The sequence shown here is derived from an EMBL/GenBank/DDBJ whole genome shotgun (WGS) entry which is preliminary data.</text>
</comment>
<proteinExistence type="inferred from homology"/>
<evidence type="ECO:0000256" key="2">
    <source>
        <dbReference type="ARBA" id="ARBA00022723"/>
    </source>
</evidence>
<evidence type="ECO:0000313" key="6">
    <source>
        <dbReference type="EMBL" id="KAE8260733.1"/>
    </source>
</evidence>
<keyword evidence="3" id="KW-0378">Hydrolase</keyword>
<dbReference type="GO" id="GO:0016787">
    <property type="term" value="F:hydrolase activity"/>
    <property type="evidence" value="ECO:0007669"/>
    <property type="project" value="UniProtKB-KW"/>
</dbReference>
<dbReference type="InterPro" id="IPR047921">
    <property type="entry name" value="LACTB2-like_MBL-fold"/>
</dbReference>
<dbReference type="Gene3D" id="1.10.10.10">
    <property type="entry name" value="Winged helix-like DNA-binding domain superfamily/Winged helix DNA-binding domain"/>
    <property type="match status" value="1"/>
</dbReference>
<keyword evidence="7" id="KW-1185">Reference proteome</keyword>
<accession>A0A177TVE2</accession>
<evidence type="ECO:0000313" key="7">
    <source>
        <dbReference type="Proteomes" id="UP000077521"/>
    </source>
</evidence>
<dbReference type="InterPro" id="IPR050662">
    <property type="entry name" value="Sec-metab_biosynth-thioest"/>
</dbReference>
<dbReference type="SMART" id="SM00849">
    <property type="entry name" value="Lactamase_B"/>
    <property type="match status" value="1"/>
</dbReference>
<name>A0A177TVE2_9BASI</name>
<dbReference type="InterPro" id="IPR036388">
    <property type="entry name" value="WH-like_DNA-bd_sf"/>
</dbReference>
<keyword evidence="2" id="KW-0479">Metal-binding</keyword>
<dbReference type="GO" id="GO:0046872">
    <property type="term" value="F:metal ion binding"/>
    <property type="evidence" value="ECO:0007669"/>
    <property type="project" value="UniProtKB-KW"/>
</dbReference>
<dbReference type="Gene3D" id="3.60.15.10">
    <property type="entry name" value="Ribonuclease Z/Hydroxyacylglutathione hydrolase-like"/>
    <property type="match status" value="1"/>
</dbReference>
<dbReference type="PANTHER" id="PTHR23131">
    <property type="entry name" value="ENDORIBONUCLEASE LACTB2"/>
    <property type="match status" value="1"/>
</dbReference>
<dbReference type="InterPro" id="IPR001279">
    <property type="entry name" value="Metallo-B-lactamas"/>
</dbReference>
<dbReference type="CDD" id="cd07722">
    <property type="entry name" value="LACTB2-like_MBL-fold"/>
    <property type="match status" value="1"/>
</dbReference>
<dbReference type="GO" id="GO:0044550">
    <property type="term" value="P:secondary metabolite biosynthetic process"/>
    <property type="evidence" value="ECO:0007669"/>
    <property type="project" value="TreeGrafter"/>
</dbReference>
<dbReference type="Pfam" id="PF17778">
    <property type="entry name" value="WHD_BLACT"/>
    <property type="match status" value="1"/>
</dbReference>
<feature type="domain" description="Metallo-beta-lactamase" evidence="5">
    <location>
        <begin position="31"/>
        <end position="272"/>
    </location>
</feature>
<dbReference type="InterPro" id="IPR036866">
    <property type="entry name" value="RibonucZ/Hydroxyglut_hydro"/>
</dbReference>
<evidence type="ECO:0000256" key="1">
    <source>
        <dbReference type="ARBA" id="ARBA00006759"/>
    </source>
</evidence>
<sequence>MAVSSMESIAVLSPRVTRVLGQNPGPFTLQGTNTYLVGPQSASANAVAPTILVDTGDGEEAYIPLLERTLRGAGLSAASSKDGHIPAGRRYITEIALSHRHHDHVDGLPDVLALLGRLRSDSEFSSTPLPLPRLHKKFDAKHDPELLEVLKGLPADSFEPYRKEPDGELSPLWPLKQDDVISTHREGSSLQTAERVHLRVVESPGHTADHLCFLLQEERTLFTADHVLGQGTTVFEDLTAYIDSLGRCSTLLAQIGPSVFHSDVENRLYPGHGPVVERGRYILKQYTDHRLERENQILELLATPSPSRGHSMDGSPLWSLEEIVSEMYAGFPENVLRAASRGIFLHVHKLAVNDWPKSVARVKCLKHPEYAKGTFGKPPRLPEDMEEWEQVSSSRWCLIKRAAI</sequence>
<dbReference type="Pfam" id="PF00753">
    <property type="entry name" value="Lactamase_B"/>
    <property type="match status" value="1"/>
</dbReference>
<reference evidence="6" key="2">
    <citation type="journal article" date="2019" name="IMA Fungus">
        <title>Genome sequencing and comparison of five Tilletia species to identify candidate genes for the detection of regulated species infecting wheat.</title>
        <authorList>
            <person name="Nguyen H.D.T."/>
            <person name="Sultana T."/>
            <person name="Kesanakurti P."/>
            <person name="Hambleton S."/>
        </authorList>
    </citation>
    <scope>NUCLEOTIDE SEQUENCE</scope>
    <source>
        <strain evidence="6">DAOMC 236416</strain>
    </source>
</reference>
<reference evidence="6" key="1">
    <citation type="submission" date="2016-04" db="EMBL/GenBank/DDBJ databases">
        <authorList>
            <person name="Nguyen H.D."/>
            <person name="Samba Siva P."/>
            <person name="Cullis J."/>
            <person name="Levesque C.A."/>
            <person name="Hambleton S."/>
        </authorList>
    </citation>
    <scope>NUCLEOTIDE SEQUENCE</scope>
    <source>
        <strain evidence="6">DAOMC 236416</strain>
    </source>
</reference>